<proteinExistence type="inferred from homology"/>
<comment type="similarity">
    <text evidence="2">Belongs to the ustYa family.</text>
</comment>
<dbReference type="GO" id="GO:0043386">
    <property type="term" value="P:mycotoxin biosynthetic process"/>
    <property type="evidence" value="ECO:0007669"/>
    <property type="project" value="InterPro"/>
</dbReference>
<dbReference type="Proteomes" id="UP000250140">
    <property type="component" value="Unassembled WGS sequence"/>
</dbReference>
<gene>
    <name evidence="3" type="ORF">AOQ84DRAFT_107626</name>
</gene>
<dbReference type="PANTHER" id="PTHR33365:SF4">
    <property type="entry name" value="CYCLOCHLOROTINE BIOSYNTHESIS PROTEIN O"/>
    <property type="match status" value="1"/>
</dbReference>
<evidence type="ECO:0000313" key="4">
    <source>
        <dbReference type="Proteomes" id="UP000250140"/>
    </source>
</evidence>
<dbReference type="OrthoDB" id="3687641at2759"/>
<sequence length="287" mass="33215">MFGSSFGRPPQPQYEYYLIDDESWENNEAIHMKPPTLRWQTLSRSFPTVPWLISAFFAIVSLYQYLASQDSRGTFKSGWQTEFEPARSTIKLERAHFRGSPNFTAEGVLYISNPDPTRYVGQPSEIIDMNWERLIGARYFLLTESEARQSLGVGDEEDISQYWSPSLGGYVATIGMLHTLDCLLTMRKAFYSEYYSTENSYNEIVYRDYCFEQLRQYIMCYGDLTIIPTVYNEDRDHSFASVDVGHTCRDFQSITEWVSERRNGSLVVQTQCSKGRGEQEGKQECTV</sequence>
<evidence type="ECO:0000256" key="2">
    <source>
        <dbReference type="ARBA" id="ARBA00035112"/>
    </source>
</evidence>
<keyword evidence="4" id="KW-1185">Reference proteome</keyword>
<comment type="pathway">
    <text evidence="1">Mycotoxin biosynthesis.</text>
</comment>
<dbReference type="PANTHER" id="PTHR33365">
    <property type="entry name" value="YALI0B05434P"/>
    <property type="match status" value="1"/>
</dbReference>
<accession>A0A8E2JPR9</accession>
<dbReference type="Pfam" id="PF11807">
    <property type="entry name" value="UstYa"/>
    <property type="match status" value="1"/>
</dbReference>
<evidence type="ECO:0000256" key="1">
    <source>
        <dbReference type="ARBA" id="ARBA00004685"/>
    </source>
</evidence>
<name>A0A8E2JPR9_9PEZI</name>
<organism evidence="3 4">
    <name type="scientific">Glonium stellatum</name>
    <dbReference type="NCBI Taxonomy" id="574774"/>
    <lineage>
        <taxon>Eukaryota</taxon>
        <taxon>Fungi</taxon>
        <taxon>Dikarya</taxon>
        <taxon>Ascomycota</taxon>
        <taxon>Pezizomycotina</taxon>
        <taxon>Dothideomycetes</taxon>
        <taxon>Pleosporomycetidae</taxon>
        <taxon>Gloniales</taxon>
        <taxon>Gloniaceae</taxon>
        <taxon>Glonium</taxon>
    </lineage>
</organism>
<dbReference type="InterPro" id="IPR021765">
    <property type="entry name" value="UstYa-like"/>
</dbReference>
<dbReference type="AlphaFoldDB" id="A0A8E2JPR9"/>
<protein>
    <submittedName>
        <fullName evidence="3">Uncharacterized protein</fullName>
    </submittedName>
</protein>
<evidence type="ECO:0000313" key="3">
    <source>
        <dbReference type="EMBL" id="OCL04907.1"/>
    </source>
</evidence>
<reference evidence="3 4" key="1">
    <citation type="journal article" date="2016" name="Nat. Commun.">
        <title>Ectomycorrhizal ecology is imprinted in the genome of the dominant symbiotic fungus Cenococcum geophilum.</title>
        <authorList>
            <consortium name="DOE Joint Genome Institute"/>
            <person name="Peter M."/>
            <person name="Kohler A."/>
            <person name="Ohm R.A."/>
            <person name="Kuo A."/>
            <person name="Krutzmann J."/>
            <person name="Morin E."/>
            <person name="Arend M."/>
            <person name="Barry K.W."/>
            <person name="Binder M."/>
            <person name="Choi C."/>
            <person name="Clum A."/>
            <person name="Copeland A."/>
            <person name="Grisel N."/>
            <person name="Haridas S."/>
            <person name="Kipfer T."/>
            <person name="LaButti K."/>
            <person name="Lindquist E."/>
            <person name="Lipzen A."/>
            <person name="Maire R."/>
            <person name="Meier B."/>
            <person name="Mihaltcheva S."/>
            <person name="Molinier V."/>
            <person name="Murat C."/>
            <person name="Poggeler S."/>
            <person name="Quandt C.A."/>
            <person name="Sperisen C."/>
            <person name="Tritt A."/>
            <person name="Tisserant E."/>
            <person name="Crous P.W."/>
            <person name="Henrissat B."/>
            <person name="Nehls U."/>
            <person name="Egli S."/>
            <person name="Spatafora J.W."/>
            <person name="Grigoriev I.V."/>
            <person name="Martin F.M."/>
        </authorList>
    </citation>
    <scope>NUCLEOTIDE SEQUENCE [LARGE SCALE GENOMIC DNA]</scope>
    <source>
        <strain evidence="3 4">CBS 207.34</strain>
    </source>
</reference>
<dbReference type="EMBL" id="KV750414">
    <property type="protein sequence ID" value="OCL04907.1"/>
    <property type="molecule type" value="Genomic_DNA"/>
</dbReference>